<name>A0A8S2T6M1_9BILA</name>
<dbReference type="InterPro" id="IPR030379">
    <property type="entry name" value="G_SEPTIN_dom"/>
</dbReference>
<gene>
    <name evidence="3" type="ORF">OVA965_LOCUS36121</name>
    <name evidence="4" type="ORF">TMI583_LOCUS37118</name>
</gene>
<dbReference type="EMBL" id="CAJOBA010054201">
    <property type="protein sequence ID" value="CAF4272624.1"/>
    <property type="molecule type" value="Genomic_DNA"/>
</dbReference>
<dbReference type="Proteomes" id="UP000682733">
    <property type="component" value="Unassembled WGS sequence"/>
</dbReference>
<dbReference type="GO" id="GO:0005525">
    <property type="term" value="F:GTP binding"/>
    <property type="evidence" value="ECO:0007669"/>
    <property type="project" value="UniProtKB-KW"/>
</dbReference>
<dbReference type="AlphaFoldDB" id="A0A8S2T6M1"/>
<reference evidence="4" key="1">
    <citation type="submission" date="2021-02" db="EMBL/GenBank/DDBJ databases">
        <authorList>
            <person name="Nowell W R."/>
        </authorList>
    </citation>
    <scope>NUCLEOTIDE SEQUENCE</scope>
</reference>
<dbReference type="Pfam" id="PF00735">
    <property type="entry name" value="Septin"/>
    <property type="match status" value="1"/>
</dbReference>
<evidence type="ECO:0000256" key="1">
    <source>
        <dbReference type="RuleBase" id="RU004560"/>
    </source>
</evidence>
<dbReference type="EMBL" id="CAJNOK010032267">
    <property type="protein sequence ID" value="CAF1482261.1"/>
    <property type="molecule type" value="Genomic_DNA"/>
</dbReference>
<dbReference type="Proteomes" id="UP000677228">
    <property type="component" value="Unassembled WGS sequence"/>
</dbReference>
<evidence type="ECO:0000259" key="2">
    <source>
        <dbReference type="Pfam" id="PF00735"/>
    </source>
</evidence>
<dbReference type="SUPFAM" id="SSF52540">
    <property type="entry name" value="P-loop containing nucleoside triphosphate hydrolases"/>
    <property type="match status" value="1"/>
</dbReference>
<feature type="domain" description="Septin-type G" evidence="2">
    <location>
        <begin position="23"/>
        <end position="116"/>
    </location>
</feature>
<dbReference type="InterPro" id="IPR027417">
    <property type="entry name" value="P-loop_NTPase"/>
</dbReference>
<accession>A0A8S2T6M1</accession>
<evidence type="ECO:0000313" key="5">
    <source>
        <dbReference type="Proteomes" id="UP000682733"/>
    </source>
</evidence>
<dbReference type="CDD" id="cd00882">
    <property type="entry name" value="Ras_like_GTPase"/>
    <property type="match status" value="1"/>
</dbReference>
<proteinExistence type="inferred from homology"/>
<keyword evidence="1" id="KW-0342">GTP-binding</keyword>
<organism evidence="4 5">
    <name type="scientific">Didymodactylos carnosus</name>
    <dbReference type="NCBI Taxonomy" id="1234261"/>
    <lineage>
        <taxon>Eukaryota</taxon>
        <taxon>Metazoa</taxon>
        <taxon>Spiralia</taxon>
        <taxon>Gnathifera</taxon>
        <taxon>Rotifera</taxon>
        <taxon>Eurotatoria</taxon>
        <taxon>Bdelloidea</taxon>
        <taxon>Philodinida</taxon>
        <taxon>Philodinidae</taxon>
        <taxon>Didymodactylos</taxon>
    </lineage>
</organism>
<comment type="similarity">
    <text evidence="1">Belongs to the TRAFAC class TrmE-Era-EngA-EngB-Septin-like GTPase superfamily. Septin GTPase family.</text>
</comment>
<keyword evidence="1" id="KW-0547">Nucleotide-binding</keyword>
<sequence>MASIEFNNYDDDGKDIETKTIKSLNILVAGLTGSGKSSIIKSLCSSTDVTDNMTKMSIRSVTKNITMYSNKKIVNPNDPEDEYMVNLFDTVGLGDNNIDVPTILKQIIEYMPKDLSKIDKIVFCFKMDRLRAKMSEELSILYNFFKMVGANPNNFVVCLTFCDILNDDTILHFWNELKDLEDLPMVKEVETVTYTSFPNIAECDKDESLVRYLQRKARTSRRRVFESVILKEATPFYPHHTMMKMPQVDFDALCNILRSFKAGKRSWFRGLIDNKTQQEEIMDQLRKLRAPLVDQDKKKETAVDKNAKK</sequence>
<protein>
    <recommendedName>
        <fullName evidence="2">Septin-type G domain-containing protein</fullName>
    </recommendedName>
</protein>
<evidence type="ECO:0000313" key="3">
    <source>
        <dbReference type="EMBL" id="CAF1482261.1"/>
    </source>
</evidence>
<comment type="caution">
    <text evidence="4">The sequence shown here is derived from an EMBL/GenBank/DDBJ whole genome shotgun (WGS) entry which is preliminary data.</text>
</comment>
<evidence type="ECO:0000313" key="4">
    <source>
        <dbReference type="EMBL" id="CAF4272624.1"/>
    </source>
</evidence>
<dbReference type="Gene3D" id="3.40.50.300">
    <property type="entry name" value="P-loop containing nucleotide triphosphate hydrolases"/>
    <property type="match status" value="1"/>
</dbReference>